<organism evidence="3 4">
    <name type="scientific">Bacteroides reticulotermitis</name>
    <dbReference type="NCBI Taxonomy" id="1133319"/>
    <lineage>
        <taxon>Bacteria</taxon>
        <taxon>Pseudomonadati</taxon>
        <taxon>Bacteroidota</taxon>
        <taxon>Bacteroidia</taxon>
        <taxon>Bacteroidales</taxon>
        <taxon>Bacteroidaceae</taxon>
        <taxon>Bacteroides</taxon>
    </lineage>
</organism>
<dbReference type="SUPFAM" id="SSF48452">
    <property type="entry name" value="TPR-like"/>
    <property type="match status" value="1"/>
</dbReference>
<dbReference type="RefSeq" id="WP_183209511.1">
    <property type="nucleotide sequence ID" value="NZ_JACIER010000023.1"/>
</dbReference>
<proteinExistence type="predicted"/>
<dbReference type="Gene3D" id="1.25.40.10">
    <property type="entry name" value="Tetratricopeptide repeat domain"/>
    <property type="match status" value="3"/>
</dbReference>
<dbReference type="SUPFAM" id="SSF81901">
    <property type="entry name" value="HCP-like"/>
    <property type="match status" value="1"/>
</dbReference>
<sequence>MDKGASSNEKEELANLIIKYELDQAEGKSTYWDSDQLANIAEYYTMESMFNEAQQAIDYGLKLHPKNTNLLVKQGYLYLSNEQLNLAREVVDSITETYHEDVQFLEAEILLNEGKPDEAEDIFNSIENIDDVDTLIDIATIYLDTGYPEKTQQLIDDRLKQFEQDKEFLIFITKFYQMTDQAKKAVKYYDRLIDSDSFNPSYWAGLAKCYFIMEEFNKSIEACNYALASDDKYGEAYLYRGHDYYQLGNVDKALDDYNKAIEYRSPSYGMAYVFLGLIYSNRLDWEKAIFYNKKAIEILEETMEDQSVLVEAYANLATVVSVQGSYEEAHLYCERAKEIQIDEPFIYLSEARIYLDEKKPKEADQACKTAMKYANDAETWHLIATFCFESEMFIKAQYAFEKAYELAPTKELLEQLAVVSIINNDIDTFNKYNAESDSPLNLELMEDVCALLTDQLGKLRSKKDRQEKKNKKKDKGNNQK</sequence>
<dbReference type="EMBL" id="JACIER010000023">
    <property type="protein sequence ID" value="MBB4046143.1"/>
    <property type="molecule type" value="Genomic_DNA"/>
</dbReference>
<name>A0A840DBY2_9BACE</name>
<dbReference type="Proteomes" id="UP000560658">
    <property type="component" value="Unassembled WGS sequence"/>
</dbReference>
<dbReference type="PANTHER" id="PTHR12558:SF13">
    <property type="entry name" value="CELL DIVISION CYCLE PROTEIN 27 HOMOLOG"/>
    <property type="match status" value="1"/>
</dbReference>
<keyword evidence="1" id="KW-0802">TPR repeat</keyword>
<protein>
    <submittedName>
        <fullName evidence="3">Tetratricopeptide (TPR) repeat protein</fullName>
    </submittedName>
</protein>
<reference evidence="3" key="1">
    <citation type="submission" date="2020-08" db="EMBL/GenBank/DDBJ databases">
        <title>Genomic Encyclopedia of Type Strains, Phase IV (KMG-IV): sequencing the most valuable type-strain genomes for metagenomic binning, comparative biology and taxonomic classification.</title>
        <authorList>
            <person name="Goeker M."/>
        </authorList>
    </citation>
    <scope>NUCLEOTIDE SEQUENCE [LARGE SCALE GENOMIC DNA]</scope>
    <source>
        <strain evidence="3">DSM 105720</strain>
    </source>
</reference>
<dbReference type="PROSITE" id="PS50005">
    <property type="entry name" value="TPR"/>
    <property type="match status" value="1"/>
</dbReference>
<evidence type="ECO:0000313" key="3">
    <source>
        <dbReference type="EMBL" id="MBB4046143.1"/>
    </source>
</evidence>
<evidence type="ECO:0000256" key="1">
    <source>
        <dbReference type="PROSITE-ProRule" id="PRU00339"/>
    </source>
</evidence>
<feature type="region of interest" description="Disordered" evidence="2">
    <location>
        <begin position="460"/>
        <end position="480"/>
    </location>
</feature>
<dbReference type="InterPro" id="IPR011990">
    <property type="entry name" value="TPR-like_helical_dom_sf"/>
</dbReference>
<dbReference type="SMART" id="SM00028">
    <property type="entry name" value="TPR"/>
    <property type="match status" value="8"/>
</dbReference>
<accession>A0A840DBY2</accession>
<feature type="repeat" description="TPR" evidence="1">
    <location>
        <begin position="234"/>
        <end position="267"/>
    </location>
</feature>
<evidence type="ECO:0000313" key="4">
    <source>
        <dbReference type="Proteomes" id="UP000560658"/>
    </source>
</evidence>
<evidence type="ECO:0000256" key="2">
    <source>
        <dbReference type="SAM" id="MobiDB-lite"/>
    </source>
</evidence>
<feature type="compositionally biased region" description="Basic residues" evidence="2">
    <location>
        <begin position="460"/>
        <end position="474"/>
    </location>
</feature>
<gene>
    <name evidence="3" type="ORF">GGR06_003971</name>
</gene>
<dbReference type="InterPro" id="IPR019734">
    <property type="entry name" value="TPR_rpt"/>
</dbReference>
<dbReference type="PANTHER" id="PTHR12558">
    <property type="entry name" value="CELL DIVISION CYCLE 16,23,27"/>
    <property type="match status" value="1"/>
</dbReference>
<dbReference type="AlphaFoldDB" id="A0A840DBY2"/>
<dbReference type="Pfam" id="PF00515">
    <property type="entry name" value="TPR_1"/>
    <property type="match status" value="1"/>
</dbReference>
<comment type="caution">
    <text evidence="3">The sequence shown here is derived from an EMBL/GenBank/DDBJ whole genome shotgun (WGS) entry which is preliminary data.</text>
</comment>
<keyword evidence="4" id="KW-1185">Reference proteome</keyword>